<dbReference type="PANTHER" id="PTHR10519:SF77">
    <property type="entry name" value="GAMMA-AMINOBUTYRIC ACID TYPE B RECEPTOR SUBUNIT 1"/>
    <property type="match status" value="1"/>
</dbReference>
<dbReference type="GO" id="GO:0045211">
    <property type="term" value="C:postsynaptic membrane"/>
    <property type="evidence" value="ECO:0007669"/>
    <property type="project" value="UniProtKB-SubCell"/>
</dbReference>
<feature type="transmembrane region" description="Helical" evidence="20">
    <location>
        <begin position="575"/>
        <end position="596"/>
    </location>
</feature>
<keyword evidence="3" id="KW-0597">Phosphoprotein</keyword>
<feature type="transmembrane region" description="Helical" evidence="20">
    <location>
        <begin position="457"/>
        <end position="484"/>
    </location>
</feature>
<evidence type="ECO:0000313" key="22">
    <source>
        <dbReference type="EMBL" id="KAG7155959.1"/>
    </source>
</evidence>
<keyword evidence="6 20" id="KW-1133">Transmembrane helix</keyword>
<evidence type="ECO:0000256" key="6">
    <source>
        <dbReference type="ARBA" id="ARBA00022989"/>
    </source>
</evidence>
<comment type="subcellular location">
    <subcellularLocation>
        <location evidence="16">Postsynaptic cell membrane</location>
        <topology evidence="16">Multi-pass membrane protein</topology>
    </subcellularLocation>
</comment>
<evidence type="ECO:0000256" key="8">
    <source>
        <dbReference type="ARBA" id="ARBA00023040"/>
    </source>
</evidence>
<evidence type="ECO:0000256" key="16">
    <source>
        <dbReference type="ARBA" id="ARBA00034104"/>
    </source>
</evidence>
<evidence type="ECO:0000256" key="19">
    <source>
        <dbReference type="SAM" id="Coils"/>
    </source>
</evidence>
<evidence type="ECO:0000256" key="20">
    <source>
        <dbReference type="SAM" id="Phobius"/>
    </source>
</evidence>
<dbReference type="InterPro" id="IPR028082">
    <property type="entry name" value="Peripla_BP_I"/>
</dbReference>
<keyword evidence="5" id="KW-0732">Signal</keyword>
<keyword evidence="13" id="KW-0325">Glycoprotein</keyword>
<evidence type="ECO:0000256" key="13">
    <source>
        <dbReference type="ARBA" id="ARBA00023180"/>
    </source>
</evidence>
<dbReference type="FunFam" id="3.40.50.2300:FF:000063">
    <property type="entry name" value="Gamma-aminobutyric acid type B receptor subunit"/>
    <property type="match status" value="1"/>
</dbReference>
<evidence type="ECO:0000259" key="21">
    <source>
        <dbReference type="PROSITE" id="PS50259"/>
    </source>
</evidence>
<dbReference type="InterPro" id="IPR001828">
    <property type="entry name" value="ANF_lig-bd_rcpt"/>
</dbReference>
<feature type="coiled-coil region" evidence="19">
    <location>
        <begin position="687"/>
        <end position="721"/>
    </location>
</feature>
<feature type="transmembrane region" description="Helical" evidence="20">
    <location>
        <begin position="496"/>
        <end position="517"/>
    </location>
</feature>
<gene>
    <name evidence="22" type="primary">Gabbr1-L</name>
    <name evidence="22" type="ORF">Hamer_G012108</name>
</gene>
<evidence type="ECO:0000256" key="2">
    <source>
        <dbReference type="ARBA" id="ARBA00022475"/>
    </source>
</evidence>
<keyword evidence="11" id="KW-1015">Disulfide bond</keyword>
<comment type="caution">
    <text evidence="22">The sequence shown here is derived from an EMBL/GenBank/DDBJ whole genome shotgun (WGS) entry which is preliminary data.</text>
</comment>
<dbReference type="Pfam" id="PF00003">
    <property type="entry name" value="7tm_3"/>
    <property type="match status" value="1"/>
</dbReference>
<evidence type="ECO:0000256" key="11">
    <source>
        <dbReference type="ARBA" id="ARBA00023157"/>
    </source>
</evidence>
<sequence length="784" mass="88498">MEGGGVQVSTWRWVVWVTVMVGNAGGELLLNIGGIFPIHGSDGWQGGQACQPAAMLAMHDVNNRPDLLPGYKLNLAWNDSLCEPGLGAAVMYDLLYNPPTKLMLLGGCSTVCTTIGEAAKMWNLVVLSYGSSSPALSDRQRFPTFFRTHPSATVHNPTRIRVMQKYNWSRVAIIQQAEEVFISTVEDLEVRCKDAGIEIVTRQSFLTDPTDAVRNLKRQDARIIVGLFYVNAARRVLCEIYKNTLYGKSYVWFFIGWYEDNWFENPLQEENLNCTREEMRQAAEGHMTTEALMWNKDNEKTISGMTAGDFRLRLNQALIEKGYENQSNPVGYQEAPLAYDAIWSVALALNKTMERLAAVNKSIEEFTYTNKEIAAELYKAMNATQFLGVSGRVAFSTDGDRIAWTQIEQMIDGRYHKLGYFDVQTDNLTWFNREQWIGGKVPQDRTIVRRQLRTVSLGLFISMCTISSVGAVWALLLLIFTFVHRQRRLIQLSHPACNNITLVGIMLCLGSIFLLGLDGQFVSQQQFPTVCGLRAWCLSLGFTLAYGAMFSKIWRVHRLTTKTKIENKRVEPWKLYVMVGSFVVVDVIVLSVWQAVDPLQRTLEVFPLEKPKDAVGMSIYNVVVLCLITAPVTLVISTQQDASFAFVSLAIIFCCFLSMALVFVPKIVEIVRHPGERVESSGETAPSKEEEERYQKLLHENEDMQRLIAEKEEKIRLLKLKLQERAAVRSREQASENHVIDPSHHTRLRQGGRPAVRIVTPDASSAADDAMVPRINFDISESYL</sequence>
<dbReference type="AlphaFoldDB" id="A0A8J5MLM1"/>
<name>A0A8J5MLM1_HOMAM</name>
<feature type="transmembrane region" description="Helical" evidence="20">
    <location>
        <begin position="644"/>
        <end position="664"/>
    </location>
</feature>
<reference evidence="22" key="1">
    <citation type="journal article" date="2021" name="Sci. Adv.">
        <title>The American lobster genome reveals insights on longevity, neural, and immune adaptations.</title>
        <authorList>
            <person name="Polinski J.M."/>
            <person name="Zimin A.V."/>
            <person name="Clark K.F."/>
            <person name="Kohn A.B."/>
            <person name="Sadowski N."/>
            <person name="Timp W."/>
            <person name="Ptitsyn A."/>
            <person name="Khanna P."/>
            <person name="Romanova D.Y."/>
            <person name="Williams P."/>
            <person name="Greenwood S.J."/>
            <person name="Moroz L.L."/>
            <person name="Walt D.R."/>
            <person name="Bodnar A.G."/>
        </authorList>
    </citation>
    <scope>NUCLEOTIDE SEQUENCE</scope>
    <source>
        <strain evidence="22">GMGI-L3</strain>
    </source>
</reference>
<proteinExistence type="inferred from homology"/>
<dbReference type="PRINTS" id="PR01176">
    <property type="entry name" value="GABABRECEPTR"/>
</dbReference>
<feature type="transmembrane region" description="Helical" evidence="20">
    <location>
        <begin position="533"/>
        <end position="554"/>
    </location>
</feature>
<dbReference type="InterPro" id="IPR017978">
    <property type="entry name" value="GPCR_3_C"/>
</dbReference>
<evidence type="ECO:0000256" key="15">
    <source>
        <dbReference type="ARBA" id="ARBA00023257"/>
    </source>
</evidence>
<dbReference type="Gene3D" id="3.40.50.2300">
    <property type="match status" value="2"/>
</dbReference>
<evidence type="ECO:0000256" key="4">
    <source>
        <dbReference type="ARBA" id="ARBA00022692"/>
    </source>
</evidence>
<evidence type="ECO:0000256" key="17">
    <source>
        <dbReference type="ARBA" id="ARBA00073785"/>
    </source>
</evidence>
<keyword evidence="2" id="KW-1003">Cell membrane</keyword>
<dbReference type="SUPFAM" id="SSF53822">
    <property type="entry name" value="Periplasmic binding protein-like I"/>
    <property type="match status" value="1"/>
</dbReference>
<evidence type="ECO:0000256" key="10">
    <source>
        <dbReference type="ARBA" id="ARBA00023136"/>
    </source>
</evidence>
<keyword evidence="7" id="KW-0770">Synapse</keyword>
<keyword evidence="14" id="KW-0807">Transducer</keyword>
<dbReference type="GO" id="GO:0004965">
    <property type="term" value="F:G protein-coupled GABA receptor activity"/>
    <property type="evidence" value="ECO:0007669"/>
    <property type="project" value="InterPro"/>
</dbReference>
<evidence type="ECO:0000256" key="5">
    <source>
        <dbReference type="ARBA" id="ARBA00022729"/>
    </source>
</evidence>
<evidence type="ECO:0000256" key="1">
    <source>
        <dbReference type="ARBA" id="ARBA00008991"/>
    </source>
</evidence>
<evidence type="ECO:0000256" key="14">
    <source>
        <dbReference type="ARBA" id="ARBA00023224"/>
    </source>
</evidence>
<protein>
    <recommendedName>
        <fullName evidence="17">Gamma-aminobutyric acid type B receptor subunit 2</fullName>
    </recommendedName>
    <alternativeName>
        <fullName evidence="18">G-protein coupled receptor 51</fullName>
    </alternativeName>
</protein>
<dbReference type="Pfam" id="PF01094">
    <property type="entry name" value="ANF_receptor"/>
    <property type="match status" value="1"/>
</dbReference>
<keyword evidence="9 19" id="KW-0175">Coiled coil</keyword>
<evidence type="ECO:0000256" key="3">
    <source>
        <dbReference type="ARBA" id="ARBA00022553"/>
    </source>
</evidence>
<dbReference type="FunFam" id="3.40.50.2300:FF:000072">
    <property type="entry name" value="Gamma-aminobutyric acid type B receptor subunit 2"/>
    <property type="match status" value="1"/>
</dbReference>
<dbReference type="GO" id="GO:0038039">
    <property type="term" value="C:G protein-coupled receptor heterodimeric complex"/>
    <property type="evidence" value="ECO:0007669"/>
    <property type="project" value="TreeGrafter"/>
</dbReference>
<accession>A0A8J5MLM1</accession>
<keyword evidence="8" id="KW-0297">G-protein coupled receptor</keyword>
<evidence type="ECO:0000256" key="12">
    <source>
        <dbReference type="ARBA" id="ARBA00023170"/>
    </source>
</evidence>
<feature type="transmembrane region" description="Helical" evidence="20">
    <location>
        <begin position="616"/>
        <end position="637"/>
    </location>
</feature>
<comment type="similarity">
    <text evidence="1">Belongs to the G-protein coupled receptor 3 family. GABA-B receptor subfamily.</text>
</comment>
<organism evidence="22 23">
    <name type="scientific">Homarus americanus</name>
    <name type="common">American lobster</name>
    <dbReference type="NCBI Taxonomy" id="6706"/>
    <lineage>
        <taxon>Eukaryota</taxon>
        <taxon>Metazoa</taxon>
        <taxon>Ecdysozoa</taxon>
        <taxon>Arthropoda</taxon>
        <taxon>Crustacea</taxon>
        <taxon>Multicrustacea</taxon>
        <taxon>Malacostraca</taxon>
        <taxon>Eumalacostraca</taxon>
        <taxon>Eucarida</taxon>
        <taxon>Decapoda</taxon>
        <taxon>Pleocyemata</taxon>
        <taxon>Astacidea</taxon>
        <taxon>Nephropoidea</taxon>
        <taxon>Nephropidae</taxon>
        <taxon>Homarus</taxon>
    </lineage>
</organism>
<keyword evidence="12 22" id="KW-0675">Receptor</keyword>
<dbReference type="EMBL" id="JAHLQT010040257">
    <property type="protein sequence ID" value="KAG7155959.1"/>
    <property type="molecule type" value="Genomic_DNA"/>
</dbReference>
<keyword evidence="4 20" id="KW-0812">Transmembrane</keyword>
<dbReference type="CDD" id="cd06366">
    <property type="entry name" value="PBP1_GABAb_receptor"/>
    <property type="match status" value="1"/>
</dbReference>
<keyword evidence="10 20" id="KW-0472">Membrane</keyword>
<keyword evidence="23" id="KW-1185">Reference proteome</keyword>
<dbReference type="PRINTS" id="PR01177">
    <property type="entry name" value="GABAB1RECPTR"/>
</dbReference>
<dbReference type="PANTHER" id="PTHR10519">
    <property type="entry name" value="GABA-B RECEPTOR"/>
    <property type="match status" value="1"/>
</dbReference>
<evidence type="ECO:0000313" key="23">
    <source>
        <dbReference type="Proteomes" id="UP000747542"/>
    </source>
</evidence>
<dbReference type="Proteomes" id="UP000747542">
    <property type="component" value="Unassembled WGS sequence"/>
</dbReference>
<evidence type="ECO:0000256" key="18">
    <source>
        <dbReference type="ARBA" id="ARBA00083903"/>
    </source>
</evidence>
<dbReference type="PROSITE" id="PS50259">
    <property type="entry name" value="G_PROTEIN_RECEP_F3_4"/>
    <property type="match status" value="1"/>
</dbReference>
<keyword evidence="15" id="KW-0628">Postsynaptic cell membrane</keyword>
<evidence type="ECO:0000256" key="9">
    <source>
        <dbReference type="ARBA" id="ARBA00023054"/>
    </source>
</evidence>
<dbReference type="GO" id="GO:0007214">
    <property type="term" value="P:gamma-aminobutyric acid signaling pathway"/>
    <property type="evidence" value="ECO:0007669"/>
    <property type="project" value="TreeGrafter"/>
</dbReference>
<feature type="domain" description="G-protein coupled receptors family 3 profile" evidence="21">
    <location>
        <begin position="466"/>
        <end position="669"/>
    </location>
</feature>
<evidence type="ECO:0000256" key="7">
    <source>
        <dbReference type="ARBA" id="ARBA00023018"/>
    </source>
</evidence>
<dbReference type="InterPro" id="IPR002455">
    <property type="entry name" value="GPCR3_GABA-B"/>
</dbReference>